<dbReference type="InterPro" id="IPR036034">
    <property type="entry name" value="PDZ_sf"/>
</dbReference>
<dbReference type="GO" id="GO:0006508">
    <property type="term" value="P:proteolysis"/>
    <property type="evidence" value="ECO:0007669"/>
    <property type="project" value="UniProtKB-KW"/>
</dbReference>
<dbReference type="SMART" id="SM00245">
    <property type="entry name" value="TSPc"/>
    <property type="match status" value="1"/>
</dbReference>
<evidence type="ECO:0000256" key="4">
    <source>
        <dbReference type="ARBA" id="ARBA00022825"/>
    </source>
</evidence>
<sequence length="723" mass="81291">MKLKSLFLVTSFTLLAGCVYADKVQPTTEAPIVAKVEKARTGVQAVKTEDFPEIKPELSFARASVLVSNILTRFEYDKKPLDLKMGQDVYDAYFKMLDNQRMFFTAGDLVYFDSARDLVSNMLKNGDLRFAFDVFSTYRERVAQRYDYAVSLLDKPFDFTLNEEFNADRKKAAWPKNEAEANDLWRKRVKNDYLRLKLTKTSDEKIRETLRKRYINNRNQMVRMKSEDVAEMFLNAYADSTDPHTTYYSPTSAKNFDVQMSLSVEGIGAVLQKRDEYGQIREVVAGGPAAKDGRLQPGDRIVAVGQGEDGPMEEVIDWRLDDIVKKIRGKRGSVVRIEVIPAEGGLDGEHRTIRIVREKVLMEDQAARSKVLETNVDGVKRKVGVITVPSFYEDFDGRIKGTPNYKSVTSDVKKILEGYEKEGVEAVVLDLRGNGGGSLNEAANLTGLFIGNHQTIVQVRSAEGSVNNVRSRGVDKVWEKPVVVIVNRISASASEIFAAAIQDYNRGVVVGDDTWGKGTVQTFRSLGEFVRNPEDRESVGALKWTIQKFFRVNGGSTQVKGVTPDIIFPTAFDTKELGESSYENAMPWTSIEAADYTAGISIVDDIKQLKKNHEKRIADSGSWQLMKDETAYALKLSQQKSYSLNLATREEEREKMSATYKDFEQRRKALGESDVATFKLDDGLAAGEGNLKQELEDEKKRKENIDTIARESANIAADLIAYW</sequence>
<dbReference type="GO" id="GO:0004175">
    <property type="term" value="F:endopeptidase activity"/>
    <property type="evidence" value="ECO:0007669"/>
    <property type="project" value="TreeGrafter"/>
</dbReference>
<dbReference type="PANTHER" id="PTHR32060">
    <property type="entry name" value="TAIL-SPECIFIC PROTEASE"/>
    <property type="match status" value="1"/>
</dbReference>
<evidence type="ECO:0000259" key="7">
    <source>
        <dbReference type="PROSITE" id="PS50106"/>
    </source>
</evidence>
<dbReference type="Pfam" id="PF03572">
    <property type="entry name" value="Peptidase_S41"/>
    <property type="match status" value="1"/>
</dbReference>
<name>A0A849P7V7_9BURK</name>
<dbReference type="PROSITE" id="PS51257">
    <property type="entry name" value="PROKAR_LIPOPROTEIN"/>
    <property type="match status" value="1"/>
</dbReference>
<keyword evidence="4 5" id="KW-0720">Serine protease</keyword>
<keyword evidence="3 5" id="KW-0378">Hydrolase</keyword>
<keyword evidence="6" id="KW-0732">Signal</keyword>
<feature type="domain" description="PDZ" evidence="7">
    <location>
        <begin position="257"/>
        <end position="334"/>
    </location>
</feature>
<keyword evidence="2 5" id="KW-0645">Protease</keyword>
<dbReference type="CDD" id="cd07560">
    <property type="entry name" value="Peptidase_S41_CPP"/>
    <property type="match status" value="1"/>
</dbReference>
<organism evidence="8 9">
    <name type="scientific">Pelistega suis</name>
    <dbReference type="NCBI Taxonomy" id="1631957"/>
    <lineage>
        <taxon>Bacteria</taxon>
        <taxon>Pseudomonadati</taxon>
        <taxon>Pseudomonadota</taxon>
        <taxon>Betaproteobacteria</taxon>
        <taxon>Burkholderiales</taxon>
        <taxon>Alcaligenaceae</taxon>
        <taxon>Pelistega</taxon>
    </lineage>
</organism>
<dbReference type="Proteomes" id="UP000537862">
    <property type="component" value="Unassembled WGS sequence"/>
</dbReference>
<dbReference type="EMBL" id="JABGBN010000009">
    <property type="protein sequence ID" value="NOL52384.1"/>
    <property type="molecule type" value="Genomic_DNA"/>
</dbReference>
<evidence type="ECO:0000313" key="8">
    <source>
        <dbReference type="EMBL" id="NOL52384.1"/>
    </source>
</evidence>
<dbReference type="SUPFAM" id="SSF52096">
    <property type="entry name" value="ClpP/crotonase"/>
    <property type="match status" value="1"/>
</dbReference>
<evidence type="ECO:0000313" key="9">
    <source>
        <dbReference type="Proteomes" id="UP000537862"/>
    </source>
</evidence>
<dbReference type="GO" id="GO:0030288">
    <property type="term" value="C:outer membrane-bounded periplasmic space"/>
    <property type="evidence" value="ECO:0007669"/>
    <property type="project" value="TreeGrafter"/>
</dbReference>
<dbReference type="SMART" id="SM00228">
    <property type="entry name" value="PDZ"/>
    <property type="match status" value="1"/>
</dbReference>
<evidence type="ECO:0000256" key="5">
    <source>
        <dbReference type="RuleBase" id="RU004404"/>
    </source>
</evidence>
<feature type="chain" id="PRO_5032336585" evidence="6">
    <location>
        <begin position="22"/>
        <end position="723"/>
    </location>
</feature>
<comment type="similarity">
    <text evidence="1 5">Belongs to the peptidase S41A family.</text>
</comment>
<gene>
    <name evidence="8" type="ORF">HKX39_09430</name>
</gene>
<dbReference type="Pfam" id="PF17804">
    <property type="entry name" value="TSP_NTD"/>
    <property type="match status" value="1"/>
</dbReference>
<evidence type="ECO:0000256" key="1">
    <source>
        <dbReference type="ARBA" id="ARBA00009179"/>
    </source>
</evidence>
<dbReference type="Pfam" id="PF00595">
    <property type="entry name" value="PDZ"/>
    <property type="match status" value="1"/>
</dbReference>
<dbReference type="InterPro" id="IPR029045">
    <property type="entry name" value="ClpP/crotonase-like_dom_sf"/>
</dbReference>
<dbReference type="InterPro" id="IPR005151">
    <property type="entry name" value="Tail-specific_protease"/>
</dbReference>
<protein>
    <submittedName>
        <fullName evidence="8">Carboxy terminal-processing peptidase</fullName>
    </submittedName>
</protein>
<reference evidence="8 9" key="1">
    <citation type="submission" date="2020-05" db="EMBL/GenBank/DDBJ databases">
        <authorList>
            <person name="Niu N."/>
        </authorList>
    </citation>
    <scope>NUCLEOTIDE SEQUENCE [LARGE SCALE GENOMIC DNA]</scope>
    <source>
        <strain evidence="8 9">3340-03</strain>
    </source>
</reference>
<dbReference type="PANTHER" id="PTHR32060:SF22">
    <property type="entry name" value="CARBOXYL-TERMINAL-PROCESSING PEPTIDASE 3, CHLOROPLASTIC"/>
    <property type="match status" value="1"/>
</dbReference>
<dbReference type="Gene3D" id="3.90.226.10">
    <property type="entry name" value="2-enoyl-CoA Hydratase, Chain A, domain 1"/>
    <property type="match status" value="1"/>
</dbReference>
<dbReference type="AlphaFoldDB" id="A0A849P7V7"/>
<evidence type="ECO:0000256" key="6">
    <source>
        <dbReference type="SAM" id="SignalP"/>
    </source>
</evidence>
<dbReference type="PROSITE" id="PS50106">
    <property type="entry name" value="PDZ"/>
    <property type="match status" value="1"/>
</dbReference>
<dbReference type="NCBIfam" id="TIGR00225">
    <property type="entry name" value="prc"/>
    <property type="match status" value="1"/>
</dbReference>
<evidence type="ECO:0000256" key="3">
    <source>
        <dbReference type="ARBA" id="ARBA00022801"/>
    </source>
</evidence>
<feature type="signal peptide" evidence="6">
    <location>
        <begin position="1"/>
        <end position="21"/>
    </location>
</feature>
<accession>A0A849P7V7</accession>
<dbReference type="FunFam" id="3.90.226.10:FF:000090">
    <property type="entry name" value="Tail-specific protease"/>
    <property type="match status" value="1"/>
</dbReference>
<comment type="caution">
    <text evidence="8">The sequence shown here is derived from an EMBL/GenBank/DDBJ whole genome shotgun (WGS) entry which is preliminary data.</text>
</comment>
<proteinExistence type="inferred from homology"/>
<dbReference type="GO" id="GO:0007165">
    <property type="term" value="P:signal transduction"/>
    <property type="evidence" value="ECO:0007669"/>
    <property type="project" value="TreeGrafter"/>
</dbReference>
<dbReference type="SUPFAM" id="SSF50156">
    <property type="entry name" value="PDZ domain-like"/>
    <property type="match status" value="1"/>
</dbReference>
<dbReference type="InterPro" id="IPR020992">
    <property type="entry name" value="Tail_Prtase_C"/>
</dbReference>
<dbReference type="CDD" id="cd06782">
    <property type="entry name" value="cpPDZ_CPP-like"/>
    <property type="match status" value="1"/>
</dbReference>
<dbReference type="GO" id="GO:0008236">
    <property type="term" value="F:serine-type peptidase activity"/>
    <property type="evidence" value="ECO:0007669"/>
    <property type="project" value="UniProtKB-KW"/>
</dbReference>
<dbReference type="Gene3D" id="2.30.42.10">
    <property type="match status" value="1"/>
</dbReference>
<keyword evidence="9" id="KW-1185">Reference proteome</keyword>
<dbReference type="InterPro" id="IPR001478">
    <property type="entry name" value="PDZ"/>
</dbReference>
<dbReference type="Pfam" id="PF11818">
    <property type="entry name" value="DUF3340"/>
    <property type="match status" value="1"/>
</dbReference>
<dbReference type="RefSeq" id="WP_246226158.1">
    <property type="nucleotide sequence ID" value="NZ_JABGBN010000009.1"/>
</dbReference>
<dbReference type="InterPro" id="IPR004447">
    <property type="entry name" value="Peptidase_S41A"/>
</dbReference>
<dbReference type="InterPro" id="IPR040573">
    <property type="entry name" value="TSP_N"/>
</dbReference>
<evidence type="ECO:0000256" key="2">
    <source>
        <dbReference type="ARBA" id="ARBA00022670"/>
    </source>
</evidence>